<dbReference type="SUPFAM" id="SSF47807">
    <property type="entry name" value="5' to 3' exonuclease, C-terminal subdomain"/>
    <property type="match status" value="1"/>
</dbReference>
<proteinExistence type="predicted"/>
<dbReference type="CDD" id="cd09904">
    <property type="entry name" value="H3TH_XPG"/>
    <property type="match status" value="1"/>
</dbReference>
<dbReference type="InterPro" id="IPR036279">
    <property type="entry name" value="5-3_exonuclease_C_sf"/>
</dbReference>
<dbReference type="Pfam" id="PF00867">
    <property type="entry name" value="XPG_I"/>
    <property type="match status" value="1"/>
</dbReference>
<keyword evidence="2" id="KW-0539">Nucleus</keyword>
<feature type="region of interest" description="Disordered" evidence="3">
    <location>
        <begin position="61"/>
        <end position="88"/>
    </location>
</feature>
<comment type="subcellular location">
    <subcellularLocation>
        <location evidence="1">Nucleus</location>
    </subcellularLocation>
</comment>
<name>A0AAD5SXY7_9FUNG</name>
<dbReference type="InterPro" id="IPR006084">
    <property type="entry name" value="XPG/Rad2"/>
</dbReference>
<dbReference type="PANTHER" id="PTHR16171:SF7">
    <property type="entry name" value="DNA REPAIR PROTEIN RAD2"/>
    <property type="match status" value="1"/>
</dbReference>
<dbReference type="SUPFAM" id="SSF88723">
    <property type="entry name" value="PIN domain-like"/>
    <property type="match status" value="1"/>
</dbReference>
<dbReference type="InterPro" id="IPR019974">
    <property type="entry name" value="XPG_CS"/>
</dbReference>
<reference evidence="5" key="1">
    <citation type="submission" date="2020-05" db="EMBL/GenBank/DDBJ databases">
        <title>Phylogenomic resolution of chytrid fungi.</title>
        <authorList>
            <person name="Stajich J.E."/>
            <person name="Amses K."/>
            <person name="Simmons R."/>
            <person name="Seto K."/>
            <person name="Myers J."/>
            <person name="Bonds A."/>
            <person name="Quandt C.A."/>
            <person name="Barry K."/>
            <person name="Liu P."/>
            <person name="Grigoriev I."/>
            <person name="Longcore J.E."/>
            <person name="James T.Y."/>
        </authorList>
    </citation>
    <scope>NUCLEOTIDE SEQUENCE</scope>
    <source>
        <strain evidence="5">JEL0513</strain>
    </source>
</reference>
<dbReference type="EMBL" id="JADGJH010001132">
    <property type="protein sequence ID" value="KAJ3118190.1"/>
    <property type="molecule type" value="Genomic_DNA"/>
</dbReference>
<protein>
    <submittedName>
        <fullName evidence="5">DNA repair protein rad2</fullName>
    </submittedName>
</protein>
<dbReference type="PRINTS" id="PR00853">
    <property type="entry name" value="XPGRADSUPER"/>
</dbReference>
<evidence type="ECO:0000313" key="6">
    <source>
        <dbReference type="Proteomes" id="UP001211907"/>
    </source>
</evidence>
<evidence type="ECO:0000259" key="4">
    <source>
        <dbReference type="SMART" id="SM00484"/>
    </source>
</evidence>
<dbReference type="InterPro" id="IPR029060">
    <property type="entry name" value="PIN-like_dom_sf"/>
</dbReference>
<dbReference type="CDD" id="cd09868">
    <property type="entry name" value="PIN_XPG_RAD2"/>
    <property type="match status" value="1"/>
</dbReference>
<dbReference type="InterPro" id="IPR008918">
    <property type="entry name" value="HhH2"/>
</dbReference>
<evidence type="ECO:0000256" key="1">
    <source>
        <dbReference type="ARBA" id="ARBA00004123"/>
    </source>
</evidence>
<dbReference type="Gene3D" id="1.10.150.20">
    <property type="entry name" value="5' to 3' exonuclease, C-terminal subdomain"/>
    <property type="match status" value="1"/>
</dbReference>
<comment type="caution">
    <text evidence="5">The sequence shown here is derived from an EMBL/GenBank/DDBJ whole genome shotgun (WGS) entry which is preliminary data.</text>
</comment>
<organism evidence="5 6">
    <name type="scientific">Physocladia obscura</name>
    <dbReference type="NCBI Taxonomy" id="109957"/>
    <lineage>
        <taxon>Eukaryota</taxon>
        <taxon>Fungi</taxon>
        <taxon>Fungi incertae sedis</taxon>
        <taxon>Chytridiomycota</taxon>
        <taxon>Chytridiomycota incertae sedis</taxon>
        <taxon>Chytridiomycetes</taxon>
        <taxon>Chytridiales</taxon>
        <taxon>Chytriomycetaceae</taxon>
        <taxon>Physocladia</taxon>
    </lineage>
</organism>
<dbReference type="InterPro" id="IPR006086">
    <property type="entry name" value="XPG-I_dom"/>
</dbReference>
<dbReference type="Gene3D" id="3.40.50.1010">
    <property type="entry name" value="5'-nuclease"/>
    <property type="match status" value="1"/>
</dbReference>
<dbReference type="PANTHER" id="PTHR16171">
    <property type="entry name" value="DNA REPAIR PROTEIN COMPLEMENTING XP-G CELLS-RELATED"/>
    <property type="match status" value="1"/>
</dbReference>
<dbReference type="PROSITE" id="PS00842">
    <property type="entry name" value="XPG_2"/>
    <property type="match status" value="1"/>
</dbReference>
<dbReference type="SMART" id="SM00484">
    <property type="entry name" value="XPGI"/>
    <property type="match status" value="1"/>
</dbReference>
<feature type="region of interest" description="Disordered" evidence="3">
    <location>
        <begin position="1239"/>
        <end position="1279"/>
    </location>
</feature>
<accession>A0AAD5SXY7</accession>
<evidence type="ECO:0000256" key="3">
    <source>
        <dbReference type="SAM" id="MobiDB-lite"/>
    </source>
</evidence>
<evidence type="ECO:0000256" key="2">
    <source>
        <dbReference type="ARBA" id="ARBA00023242"/>
    </source>
</evidence>
<dbReference type="GO" id="GO:0003697">
    <property type="term" value="F:single-stranded DNA binding"/>
    <property type="evidence" value="ECO:0007669"/>
    <property type="project" value="TreeGrafter"/>
</dbReference>
<dbReference type="GO" id="GO:0006281">
    <property type="term" value="P:DNA repair"/>
    <property type="evidence" value="ECO:0007669"/>
    <property type="project" value="UniProtKB-ARBA"/>
</dbReference>
<evidence type="ECO:0000313" key="5">
    <source>
        <dbReference type="EMBL" id="KAJ3118190.1"/>
    </source>
</evidence>
<dbReference type="GO" id="GO:0016788">
    <property type="term" value="F:hydrolase activity, acting on ester bonds"/>
    <property type="evidence" value="ECO:0007669"/>
    <property type="project" value="InterPro"/>
</dbReference>
<feature type="domain" description="XPG-I" evidence="4">
    <location>
        <begin position="1006"/>
        <end position="1075"/>
    </location>
</feature>
<keyword evidence="6" id="KW-1185">Reference proteome</keyword>
<sequence>MDANTSVEKTAEKLLQQQLRLHALKASDLSSSNSKLLENNQFEDLEDAVYMDFSDGLFKATSSRKRNTESPAQPNIPKKSKANPSSDAYILPPQPAPLQTFSSTDERLLDPKDFLHLISQHLPHLTKNLDENTLLSSLSPDLQYQIVHGLKLQSREASTTRVAELLRTLSEEGVDAFSKMQIDGLVRRNALTEKTFSLAKGESAVREGLGRKMAGVKGREYILKKDEIRGAGYTMTSASTISKKNFTSNAADSKLKFPNSNSIQANLKIFETGYSKKQIPHIALSNHASLEDYIPISDFSDVEDNGITVTISKKSEFEAGDENDLDDIFANIIPKIASNKSTDSVQSSSQECVIQFEVTSDIDEDEVFVDVFPPTSTSKISSIDSANKSNEIDTAVDDFPLFSDDENDFAKVQPVTRKKPPSKEENNLKKKFSHSVSFEDFVDESTSPEDIMKMFAAKSIETPSKPPKPNTNAVEESMATIFTPQPSKISASSRDLSVEEIYRLAADESSFEKEVEIINNFDSSIKKINKRLDKRKTKFTDRLDASGAKLGNDFNTSTDRMATLASAASGAVSDDMSINEIMNLFNDSKTSKDQKIEVTQGAVSDDATPDQVMKLFYDQQQQINSNDYIKVVDTNIAGHLSSKKKLLPHIVDNIPTNAVMELFEQQNADTFDESLAFTPEPEVIDLTDENNFDKIEAENATPRIADNVTADAVMELFKQQDSEMRGCPSSYVPIAIKSPSIEVNELNETTPTIESENYFPKDDPFTLFDSNTYELKPDFLERVPKTVKFHVPEWNSVFSRSLADWTTEEITNQCHAFERRKMKLPDNNIGYTKAQAIEFLIGYLSLVSAFRKRRQADETDDESNSRMNDIAREILKNKNSCSPESETAMSDHSFHSLQRRLAHLESKSQGFIDSAPEANFDDEFDEYEDAYNVEDLADIVSGQDLREKEQDDISAFLEKSRGRDQAVLRNELEANIDHLIALKRKDKREAATISSDMIRECQELLSLFGIPYITAPMEAESQCAFLASANLVDGIITDDSDVFLFGGVTVYRNMFNQNKFVECYQASKIENSLGLQRKHLIILAYLLGSDYTEGIDGVGVVTGMEILKDFCGRSNSTDGDNEDGGASEYLNGLRQFREWVISVQRGFEIDEKETETAIRKKFKTKARRLDLPVEFPDSRVFDAYFRPEVNESLDSFIWGSVDIAVRQAFPRSPTNSFGSIFLYGGQFFSHDQIKKITGVPNSSSALPSKKRSKPKKKANEFKGVKQEPKLKKSKSAQKKKAITTMVVEISSDSD</sequence>
<dbReference type="GO" id="GO:0004520">
    <property type="term" value="F:DNA endonuclease activity"/>
    <property type="evidence" value="ECO:0007669"/>
    <property type="project" value="TreeGrafter"/>
</dbReference>
<gene>
    <name evidence="5" type="primary">RAD2</name>
    <name evidence="5" type="ORF">HK100_000661</name>
</gene>
<dbReference type="Proteomes" id="UP001211907">
    <property type="component" value="Unassembled WGS sequence"/>
</dbReference>
<feature type="compositionally biased region" description="Basic and acidic residues" evidence="3">
    <location>
        <begin position="1257"/>
        <end position="1270"/>
    </location>
</feature>
<dbReference type="GO" id="GO:0005634">
    <property type="term" value="C:nucleus"/>
    <property type="evidence" value="ECO:0007669"/>
    <property type="project" value="UniProtKB-SubCell"/>
</dbReference>
<dbReference type="SMART" id="SM00279">
    <property type="entry name" value="HhH2"/>
    <property type="match status" value="1"/>
</dbReference>